<organism evidence="1">
    <name type="scientific">Anguilla anguilla</name>
    <name type="common">European freshwater eel</name>
    <name type="synonym">Muraena anguilla</name>
    <dbReference type="NCBI Taxonomy" id="7936"/>
    <lineage>
        <taxon>Eukaryota</taxon>
        <taxon>Metazoa</taxon>
        <taxon>Chordata</taxon>
        <taxon>Craniata</taxon>
        <taxon>Vertebrata</taxon>
        <taxon>Euteleostomi</taxon>
        <taxon>Actinopterygii</taxon>
        <taxon>Neopterygii</taxon>
        <taxon>Teleostei</taxon>
        <taxon>Anguilliformes</taxon>
        <taxon>Anguillidae</taxon>
        <taxon>Anguilla</taxon>
    </lineage>
</organism>
<proteinExistence type="predicted"/>
<evidence type="ECO:0000313" key="1">
    <source>
        <dbReference type="EMBL" id="JAH30931.1"/>
    </source>
</evidence>
<dbReference type="AlphaFoldDB" id="A0A0E9RP56"/>
<dbReference type="EMBL" id="GBXM01077646">
    <property type="protein sequence ID" value="JAH30931.1"/>
    <property type="molecule type" value="Transcribed_RNA"/>
</dbReference>
<protein>
    <submittedName>
        <fullName evidence="1">Uncharacterized protein</fullName>
    </submittedName>
</protein>
<accession>A0A0E9RP56</accession>
<reference evidence="1" key="1">
    <citation type="submission" date="2014-11" db="EMBL/GenBank/DDBJ databases">
        <authorList>
            <person name="Amaro Gonzalez C."/>
        </authorList>
    </citation>
    <scope>NUCLEOTIDE SEQUENCE</scope>
</reference>
<sequence length="38" mass="4143">MYGITTAAIAQLNLANLPPQQPLSLKEHDVAAPLTRER</sequence>
<reference evidence="1" key="2">
    <citation type="journal article" date="2015" name="Fish Shellfish Immunol.">
        <title>Early steps in the European eel (Anguilla anguilla)-Vibrio vulnificus interaction in the gills: Role of the RtxA13 toxin.</title>
        <authorList>
            <person name="Callol A."/>
            <person name="Pajuelo D."/>
            <person name="Ebbesson L."/>
            <person name="Teles M."/>
            <person name="MacKenzie S."/>
            <person name="Amaro C."/>
        </authorList>
    </citation>
    <scope>NUCLEOTIDE SEQUENCE</scope>
</reference>
<name>A0A0E9RP56_ANGAN</name>